<sequence length="209" mass="23578">MSSFTLIEHPLIQHKLSVLRNKNTSSATFRKTVEEMTHLVCYEATRKVSLGEVHIETPLEKTVGKMIDEDLILVSIMRAGNSMLEALLNMMPFARAGHIGIYRDKFVQNTVEYYFRVPQNIKSKRILLADPIVATGDTVVACLDRLKQYQVGTIQLLTLLISPQGLEKVQHFHPEVEIYTASVERGLNEKGFLLPGIGDAGDRLYHTLE</sequence>
<dbReference type="Proteomes" id="UP000663929">
    <property type="component" value="Chromosome"/>
</dbReference>
<comment type="function">
    <text evidence="11">Catalyzes the conversion of uracil and 5-phospho-alpha-D-ribose 1-diphosphate (PRPP) to UMP and diphosphate.</text>
</comment>
<feature type="domain" description="Phosphoribosyltransferase" evidence="14">
    <location>
        <begin position="7"/>
        <end position="207"/>
    </location>
</feature>
<dbReference type="InterPro" id="IPR005765">
    <property type="entry name" value="UPRT"/>
</dbReference>
<name>A0A8A4TNC7_SULCO</name>
<comment type="catalytic activity">
    <reaction evidence="10">
        <text>UMP + diphosphate = 5-phospho-alpha-D-ribose 1-diphosphate + uracil</text>
        <dbReference type="Rhea" id="RHEA:13017"/>
        <dbReference type="ChEBI" id="CHEBI:17568"/>
        <dbReference type="ChEBI" id="CHEBI:33019"/>
        <dbReference type="ChEBI" id="CHEBI:57865"/>
        <dbReference type="ChEBI" id="CHEBI:58017"/>
        <dbReference type="EC" id="2.4.2.9"/>
    </reaction>
</comment>
<proteinExistence type="inferred from homology"/>
<reference evidence="15" key="1">
    <citation type="submission" date="2021-03" db="EMBL/GenBank/DDBJ databases">
        <title>Acanthopleuribacteraceae sp. M133.</title>
        <authorList>
            <person name="Wang G."/>
        </authorList>
    </citation>
    <scope>NUCLEOTIDE SEQUENCE</scope>
    <source>
        <strain evidence="15">M133</strain>
    </source>
</reference>
<organism evidence="15 16">
    <name type="scientific">Sulfidibacter corallicola</name>
    <dbReference type="NCBI Taxonomy" id="2818388"/>
    <lineage>
        <taxon>Bacteria</taxon>
        <taxon>Pseudomonadati</taxon>
        <taxon>Acidobacteriota</taxon>
        <taxon>Holophagae</taxon>
        <taxon>Acanthopleuribacterales</taxon>
        <taxon>Acanthopleuribacteraceae</taxon>
        <taxon>Sulfidibacter</taxon>
    </lineage>
</organism>
<dbReference type="Pfam" id="PF14681">
    <property type="entry name" value="UPRTase"/>
    <property type="match status" value="1"/>
</dbReference>
<dbReference type="PANTHER" id="PTHR32315">
    <property type="entry name" value="ADENINE PHOSPHORIBOSYLTRANSFERASE"/>
    <property type="match status" value="1"/>
</dbReference>
<dbReference type="GO" id="GO:0044206">
    <property type="term" value="P:UMP salvage"/>
    <property type="evidence" value="ECO:0007669"/>
    <property type="project" value="UniProtKB-UniPathway"/>
</dbReference>
<evidence type="ECO:0000256" key="6">
    <source>
        <dbReference type="ARBA" id="ARBA00022676"/>
    </source>
</evidence>
<dbReference type="KEGG" id="scor:J3U87_03385"/>
<evidence type="ECO:0000256" key="9">
    <source>
        <dbReference type="ARBA" id="ARBA00023134"/>
    </source>
</evidence>
<dbReference type="Gene3D" id="3.40.50.2020">
    <property type="match status" value="1"/>
</dbReference>
<dbReference type="InterPro" id="IPR000836">
    <property type="entry name" value="PRTase_dom"/>
</dbReference>
<dbReference type="NCBIfam" id="TIGR01091">
    <property type="entry name" value="upp"/>
    <property type="match status" value="1"/>
</dbReference>
<keyword evidence="9" id="KW-0342">GTP-binding</keyword>
<gene>
    <name evidence="15" type="primary">upp</name>
    <name evidence="15" type="ORF">J3U87_03385</name>
</gene>
<evidence type="ECO:0000256" key="13">
    <source>
        <dbReference type="NCBIfam" id="TIGR01091"/>
    </source>
</evidence>
<keyword evidence="6 15" id="KW-0328">Glycosyltransferase</keyword>
<accession>A0A8A4TNC7</accession>
<dbReference type="InterPro" id="IPR050054">
    <property type="entry name" value="UPRTase/APRTase"/>
</dbReference>
<evidence type="ECO:0000256" key="1">
    <source>
        <dbReference type="ARBA" id="ARBA00001946"/>
    </source>
</evidence>
<keyword evidence="7 15" id="KW-0808">Transferase</keyword>
<dbReference type="UniPathway" id="UPA00574">
    <property type="reaction ID" value="UER00636"/>
</dbReference>
<dbReference type="NCBIfam" id="NF001097">
    <property type="entry name" value="PRK00129.1"/>
    <property type="match status" value="1"/>
</dbReference>
<evidence type="ECO:0000313" key="16">
    <source>
        <dbReference type="Proteomes" id="UP000663929"/>
    </source>
</evidence>
<dbReference type="InterPro" id="IPR029057">
    <property type="entry name" value="PRTase-like"/>
</dbReference>
<comment type="pathway">
    <text evidence="2">Pyrimidine metabolism; UMP biosynthesis via salvage pathway; UMP from uracil: step 1/1.</text>
</comment>
<dbReference type="AlphaFoldDB" id="A0A8A4TNC7"/>
<dbReference type="GO" id="GO:0005737">
    <property type="term" value="C:cytoplasm"/>
    <property type="evidence" value="ECO:0007669"/>
    <property type="project" value="UniProtKB-ARBA"/>
</dbReference>
<evidence type="ECO:0000256" key="2">
    <source>
        <dbReference type="ARBA" id="ARBA00005180"/>
    </source>
</evidence>
<evidence type="ECO:0000256" key="3">
    <source>
        <dbReference type="ARBA" id="ARBA00009516"/>
    </source>
</evidence>
<dbReference type="GO" id="GO:0006223">
    <property type="term" value="P:uracil salvage"/>
    <property type="evidence" value="ECO:0007669"/>
    <property type="project" value="InterPro"/>
</dbReference>
<evidence type="ECO:0000256" key="7">
    <source>
        <dbReference type="ARBA" id="ARBA00022679"/>
    </source>
</evidence>
<evidence type="ECO:0000256" key="8">
    <source>
        <dbReference type="ARBA" id="ARBA00022741"/>
    </source>
</evidence>
<keyword evidence="8" id="KW-0547">Nucleotide-binding</keyword>
<dbReference type="GO" id="GO:0004845">
    <property type="term" value="F:uracil phosphoribosyltransferase activity"/>
    <property type="evidence" value="ECO:0007669"/>
    <property type="project" value="UniProtKB-UniRule"/>
</dbReference>
<dbReference type="RefSeq" id="WP_237381618.1">
    <property type="nucleotide sequence ID" value="NZ_CP071793.1"/>
</dbReference>
<evidence type="ECO:0000313" key="15">
    <source>
        <dbReference type="EMBL" id="QTD51489.1"/>
    </source>
</evidence>
<comment type="similarity">
    <text evidence="3">Belongs to the UPRTase family.</text>
</comment>
<dbReference type="SUPFAM" id="SSF53271">
    <property type="entry name" value="PRTase-like"/>
    <property type="match status" value="1"/>
</dbReference>
<keyword evidence="5" id="KW-0021">Allosteric enzyme</keyword>
<evidence type="ECO:0000256" key="12">
    <source>
        <dbReference type="ARBA" id="ARBA00072146"/>
    </source>
</evidence>
<keyword evidence="16" id="KW-1185">Reference proteome</keyword>
<dbReference type="PANTHER" id="PTHR32315:SF4">
    <property type="entry name" value="URACIL PHOSPHORIBOSYLTRANSFERASE, CHLOROPLASTIC"/>
    <property type="match status" value="1"/>
</dbReference>
<evidence type="ECO:0000259" key="14">
    <source>
        <dbReference type="Pfam" id="PF14681"/>
    </source>
</evidence>
<evidence type="ECO:0000256" key="5">
    <source>
        <dbReference type="ARBA" id="ARBA00022533"/>
    </source>
</evidence>
<dbReference type="CDD" id="cd06223">
    <property type="entry name" value="PRTases_typeI"/>
    <property type="match status" value="1"/>
</dbReference>
<dbReference type="FunFam" id="3.40.50.2020:FF:000003">
    <property type="entry name" value="Uracil phosphoribosyltransferase"/>
    <property type="match status" value="1"/>
</dbReference>
<dbReference type="EMBL" id="CP071793">
    <property type="protein sequence ID" value="QTD51489.1"/>
    <property type="molecule type" value="Genomic_DNA"/>
</dbReference>
<protein>
    <recommendedName>
        <fullName evidence="12 13">Uracil phosphoribosyltransferase</fullName>
        <ecNumber evidence="4 13">2.4.2.9</ecNumber>
    </recommendedName>
</protein>
<evidence type="ECO:0000256" key="4">
    <source>
        <dbReference type="ARBA" id="ARBA00011894"/>
    </source>
</evidence>
<dbReference type="GO" id="GO:0005525">
    <property type="term" value="F:GTP binding"/>
    <property type="evidence" value="ECO:0007669"/>
    <property type="project" value="UniProtKB-KW"/>
</dbReference>
<evidence type="ECO:0000256" key="11">
    <source>
        <dbReference type="ARBA" id="ARBA00056901"/>
    </source>
</evidence>
<comment type="cofactor">
    <cofactor evidence="1">
        <name>Mg(2+)</name>
        <dbReference type="ChEBI" id="CHEBI:18420"/>
    </cofactor>
</comment>
<dbReference type="EC" id="2.4.2.9" evidence="4 13"/>
<evidence type="ECO:0000256" key="10">
    <source>
        <dbReference type="ARBA" id="ARBA00052919"/>
    </source>
</evidence>